<evidence type="ECO:0000256" key="1">
    <source>
        <dbReference type="SAM" id="MobiDB-lite"/>
    </source>
</evidence>
<feature type="compositionally biased region" description="Basic and acidic residues" evidence="1">
    <location>
        <begin position="199"/>
        <end position="208"/>
    </location>
</feature>
<feature type="compositionally biased region" description="Low complexity" evidence="1">
    <location>
        <begin position="264"/>
        <end position="274"/>
    </location>
</feature>
<protein>
    <submittedName>
        <fullName evidence="2">Uncharacterized protein</fullName>
    </submittedName>
</protein>
<reference evidence="2" key="1">
    <citation type="journal article" date="2023" name="Nat. Commun.">
        <title>Diploid and tetraploid genomes of Acorus and the evolution of monocots.</title>
        <authorList>
            <person name="Ma L."/>
            <person name="Liu K.W."/>
            <person name="Li Z."/>
            <person name="Hsiao Y.Y."/>
            <person name="Qi Y."/>
            <person name="Fu T."/>
            <person name="Tang G.D."/>
            <person name="Zhang D."/>
            <person name="Sun W.H."/>
            <person name="Liu D.K."/>
            <person name="Li Y."/>
            <person name="Chen G.Z."/>
            <person name="Liu X.D."/>
            <person name="Liao X.Y."/>
            <person name="Jiang Y.T."/>
            <person name="Yu X."/>
            <person name="Hao Y."/>
            <person name="Huang J."/>
            <person name="Zhao X.W."/>
            <person name="Ke S."/>
            <person name="Chen Y.Y."/>
            <person name="Wu W.L."/>
            <person name="Hsu J.L."/>
            <person name="Lin Y.F."/>
            <person name="Huang M.D."/>
            <person name="Li C.Y."/>
            <person name="Huang L."/>
            <person name="Wang Z.W."/>
            <person name="Zhao X."/>
            <person name="Zhong W.Y."/>
            <person name="Peng D.H."/>
            <person name="Ahmad S."/>
            <person name="Lan S."/>
            <person name="Zhang J.S."/>
            <person name="Tsai W.C."/>
            <person name="Van de Peer Y."/>
            <person name="Liu Z.J."/>
        </authorList>
    </citation>
    <scope>NUCLEOTIDE SEQUENCE</scope>
    <source>
        <strain evidence="2">CP</strain>
    </source>
</reference>
<feature type="compositionally biased region" description="Polar residues" evidence="1">
    <location>
        <begin position="209"/>
        <end position="223"/>
    </location>
</feature>
<organism evidence="2 3">
    <name type="scientific">Acorus calamus</name>
    <name type="common">Sweet flag</name>
    <dbReference type="NCBI Taxonomy" id="4465"/>
    <lineage>
        <taxon>Eukaryota</taxon>
        <taxon>Viridiplantae</taxon>
        <taxon>Streptophyta</taxon>
        <taxon>Embryophyta</taxon>
        <taxon>Tracheophyta</taxon>
        <taxon>Spermatophyta</taxon>
        <taxon>Magnoliopsida</taxon>
        <taxon>Liliopsida</taxon>
        <taxon>Acoraceae</taxon>
        <taxon>Acorus</taxon>
    </lineage>
</organism>
<dbReference type="Proteomes" id="UP001180020">
    <property type="component" value="Unassembled WGS sequence"/>
</dbReference>
<comment type="caution">
    <text evidence="2">The sequence shown here is derived from an EMBL/GenBank/DDBJ whole genome shotgun (WGS) entry which is preliminary data.</text>
</comment>
<gene>
    <name evidence="2" type="ORF">QJS10_CPA05g01109</name>
</gene>
<sequence>MVYTYTPTYYSTIHDKITSLCKTVLPFSLKNRRLPNTSLEQRLAKKQSDNLKWQQESFHRLLNLIGLHKEGIIAETEVSAFRSHLIDTLIASPSDREPITIIRDKLVFLQDLLYAKCISENEYHSSKRPLLQRMAVQGAEIECRDVIVAGPMMADQPEEEWSVIELKDEDCIDDNDSQSKARHRSPMKKIKSAISFYKSEKGRSKNDTMNRPSLDASNTNSILMNHCSPPPPIKTDREEGMEKVKRKGFQSLIHREVKDGKSSGGDSVSNSGKKQWGFDGFKKWKKSSEDESTTPYLPPGERSDDASSVPCTLVASPIGEGPDTKRIKKVIHPDGSSSDFFLDKVLGENIKKELSQIQAELCSTNQNLSFSNDQIEAISTRLPVDKDDLKKFFPKSWCDRYGDVVLDVVKKEFKDHVGEMETLRNAAKEKSRDQSAGWVAFGDNNDENCHPNLFSHGQASSYGSNGYNYFANGGNDRLKSELSTSHYQNPFWNSSGQ</sequence>
<proteinExistence type="predicted"/>
<feature type="region of interest" description="Disordered" evidence="1">
    <location>
        <begin position="199"/>
        <end position="274"/>
    </location>
</feature>
<dbReference type="AlphaFoldDB" id="A0AAV9EXD9"/>
<evidence type="ECO:0000313" key="3">
    <source>
        <dbReference type="Proteomes" id="UP001180020"/>
    </source>
</evidence>
<reference evidence="2" key="2">
    <citation type="submission" date="2023-06" db="EMBL/GenBank/DDBJ databases">
        <authorList>
            <person name="Ma L."/>
            <person name="Liu K.-W."/>
            <person name="Li Z."/>
            <person name="Hsiao Y.-Y."/>
            <person name="Qi Y."/>
            <person name="Fu T."/>
            <person name="Tang G."/>
            <person name="Zhang D."/>
            <person name="Sun W.-H."/>
            <person name="Liu D.-K."/>
            <person name="Li Y."/>
            <person name="Chen G.-Z."/>
            <person name="Liu X.-D."/>
            <person name="Liao X.-Y."/>
            <person name="Jiang Y.-T."/>
            <person name="Yu X."/>
            <person name="Hao Y."/>
            <person name="Huang J."/>
            <person name="Zhao X.-W."/>
            <person name="Ke S."/>
            <person name="Chen Y.-Y."/>
            <person name="Wu W.-L."/>
            <person name="Hsu J.-L."/>
            <person name="Lin Y.-F."/>
            <person name="Huang M.-D."/>
            <person name="Li C.-Y."/>
            <person name="Huang L."/>
            <person name="Wang Z.-W."/>
            <person name="Zhao X."/>
            <person name="Zhong W.-Y."/>
            <person name="Peng D.-H."/>
            <person name="Ahmad S."/>
            <person name="Lan S."/>
            <person name="Zhang J.-S."/>
            <person name="Tsai W.-C."/>
            <person name="Van De Peer Y."/>
            <person name="Liu Z.-J."/>
        </authorList>
    </citation>
    <scope>NUCLEOTIDE SEQUENCE</scope>
    <source>
        <strain evidence="2">CP</strain>
        <tissue evidence="2">Leaves</tissue>
    </source>
</reference>
<dbReference type="PANTHER" id="PTHR37392:SF1">
    <property type="entry name" value="OS09G0556800 PROTEIN"/>
    <property type="match status" value="1"/>
</dbReference>
<accession>A0AAV9EXD9</accession>
<dbReference type="EMBL" id="JAUJYO010000005">
    <property type="protein sequence ID" value="KAK1317862.1"/>
    <property type="molecule type" value="Genomic_DNA"/>
</dbReference>
<keyword evidence="3" id="KW-1185">Reference proteome</keyword>
<evidence type="ECO:0000313" key="2">
    <source>
        <dbReference type="EMBL" id="KAK1317862.1"/>
    </source>
</evidence>
<name>A0AAV9EXD9_ACOCL</name>
<dbReference type="PANTHER" id="PTHR37392">
    <property type="entry name" value="OS09G0556800 PROTEIN"/>
    <property type="match status" value="1"/>
</dbReference>
<feature type="compositionally biased region" description="Basic and acidic residues" evidence="1">
    <location>
        <begin position="234"/>
        <end position="243"/>
    </location>
</feature>
<feature type="region of interest" description="Disordered" evidence="1">
    <location>
        <begin position="286"/>
        <end position="308"/>
    </location>
</feature>